<organism evidence="2 3">
    <name type="scientific">Kushneria sinocarnis</name>
    <dbReference type="NCBI Taxonomy" id="595502"/>
    <lineage>
        <taxon>Bacteria</taxon>
        <taxon>Pseudomonadati</taxon>
        <taxon>Pseudomonadota</taxon>
        <taxon>Gammaproteobacteria</taxon>
        <taxon>Oceanospirillales</taxon>
        <taxon>Halomonadaceae</taxon>
        <taxon>Kushneria</taxon>
    </lineage>
</organism>
<dbReference type="PANTHER" id="PTHR12526">
    <property type="entry name" value="GLYCOSYLTRANSFERASE"/>
    <property type="match status" value="1"/>
</dbReference>
<dbReference type="InterPro" id="IPR001296">
    <property type="entry name" value="Glyco_trans_1"/>
</dbReference>
<keyword evidence="3" id="KW-1185">Reference proteome</keyword>
<accession>A0A420WXX7</accession>
<dbReference type="Proteomes" id="UP000281975">
    <property type="component" value="Unassembled WGS sequence"/>
</dbReference>
<name>A0A420WXX7_9GAMM</name>
<dbReference type="RefSeq" id="WP_121171906.1">
    <property type="nucleotide sequence ID" value="NZ_RBIN01000003.1"/>
</dbReference>
<dbReference type="CDD" id="cd03820">
    <property type="entry name" value="GT4_AmsD-like"/>
    <property type="match status" value="1"/>
</dbReference>
<keyword evidence="2" id="KW-0808">Transferase</keyword>
<dbReference type="PANTHER" id="PTHR12526:SF630">
    <property type="entry name" value="GLYCOSYLTRANSFERASE"/>
    <property type="match status" value="1"/>
</dbReference>
<reference evidence="2 3" key="1">
    <citation type="submission" date="2018-10" db="EMBL/GenBank/DDBJ databases">
        <title>Genomic Encyclopedia of Type Strains, Phase IV (KMG-IV): sequencing the most valuable type-strain genomes for metagenomic binning, comparative biology and taxonomic classification.</title>
        <authorList>
            <person name="Goeker M."/>
        </authorList>
    </citation>
    <scope>NUCLEOTIDE SEQUENCE [LARGE SCALE GENOMIC DNA]</scope>
    <source>
        <strain evidence="2 3">DSM 23229</strain>
    </source>
</reference>
<sequence length="372" mass="41202">MSYSESSLDIYVVIDNICTGGGMERVCSIILPLLARKHRVTVLGLLDESPQPVYSFSGINIKALGQQGPTGQLGYLKILNRAFSILKEDQPDAVLYLTMGRLSVFAAPFIACNQRFLRKTNHIACEHVAFTSHSPTIQKLKRAAFKSYNKVVFLTDRDLENFSDTARFVQIPNPTPFSDIALPRQQPVNKTALAVGRLTAQKGFDLLVPAWKSFVESHPGWKVVIVGEGEDRPALEKMIADNGLQDSCVLHGQSQDIESFYREADLMLMSSRFEGLPMSLIEAQSFALPIVSFDCETGPREIVNHGKDGYLVPTFDTYAFAQAISAVVDDPDIYARMSESAGLGAQRFDQARIVEQWESLCLKASDARKSAR</sequence>
<gene>
    <name evidence="2" type="ORF">C7446_0989</name>
</gene>
<evidence type="ECO:0000259" key="1">
    <source>
        <dbReference type="Pfam" id="PF00534"/>
    </source>
</evidence>
<dbReference type="EMBL" id="RBIN01000003">
    <property type="protein sequence ID" value="RKR06053.1"/>
    <property type="molecule type" value="Genomic_DNA"/>
</dbReference>
<dbReference type="Gene3D" id="3.40.50.2000">
    <property type="entry name" value="Glycogen Phosphorylase B"/>
    <property type="match status" value="2"/>
</dbReference>
<protein>
    <submittedName>
        <fullName evidence="2">Glycosyltransferase involved in cell wall biosynthesis</fullName>
    </submittedName>
</protein>
<dbReference type="GO" id="GO:1901135">
    <property type="term" value="P:carbohydrate derivative metabolic process"/>
    <property type="evidence" value="ECO:0007669"/>
    <property type="project" value="UniProtKB-ARBA"/>
</dbReference>
<dbReference type="GO" id="GO:0016757">
    <property type="term" value="F:glycosyltransferase activity"/>
    <property type="evidence" value="ECO:0007669"/>
    <property type="project" value="InterPro"/>
</dbReference>
<dbReference type="SUPFAM" id="SSF53756">
    <property type="entry name" value="UDP-Glycosyltransferase/glycogen phosphorylase"/>
    <property type="match status" value="1"/>
</dbReference>
<evidence type="ECO:0000313" key="3">
    <source>
        <dbReference type="Proteomes" id="UP000281975"/>
    </source>
</evidence>
<dbReference type="Pfam" id="PF00534">
    <property type="entry name" value="Glycos_transf_1"/>
    <property type="match status" value="1"/>
</dbReference>
<dbReference type="OrthoDB" id="9792269at2"/>
<dbReference type="AlphaFoldDB" id="A0A420WXX7"/>
<feature type="domain" description="Glycosyl transferase family 1" evidence="1">
    <location>
        <begin position="190"/>
        <end position="341"/>
    </location>
</feature>
<proteinExistence type="predicted"/>
<comment type="caution">
    <text evidence="2">The sequence shown here is derived from an EMBL/GenBank/DDBJ whole genome shotgun (WGS) entry which is preliminary data.</text>
</comment>
<evidence type="ECO:0000313" key="2">
    <source>
        <dbReference type="EMBL" id="RKR06053.1"/>
    </source>
</evidence>